<dbReference type="GO" id="GO:0006412">
    <property type="term" value="P:translation"/>
    <property type="evidence" value="ECO:0007669"/>
    <property type="project" value="UniProtKB-UniRule"/>
</dbReference>
<dbReference type="GO" id="GO:0019843">
    <property type="term" value="F:rRNA binding"/>
    <property type="evidence" value="ECO:0007669"/>
    <property type="project" value="UniProtKB-UniRule"/>
</dbReference>
<dbReference type="Pfam" id="PF01281">
    <property type="entry name" value="Ribosomal_L9_N"/>
    <property type="match status" value="1"/>
</dbReference>
<dbReference type="SUPFAM" id="SSF55653">
    <property type="entry name" value="Ribosomal protein L9 C-domain"/>
    <property type="match status" value="1"/>
</dbReference>
<dbReference type="Proteomes" id="UP000279470">
    <property type="component" value="Unassembled WGS sequence"/>
</dbReference>
<dbReference type="InterPro" id="IPR009027">
    <property type="entry name" value="Ribosomal_bL9/RNase_H1_N"/>
</dbReference>
<dbReference type="PANTHER" id="PTHR21368">
    <property type="entry name" value="50S RIBOSOMAL PROTEIN L9"/>
    <property type="match status" value="1"/>
</dbReference>
<dbReference type="GO" id="GO:0005840">
    <property type="term" value="C:ribosome"/>
    <property type="evidence" value="ECO:0007669"/>
    <property type="project" value="UniProtKB-KW"/>
</dbReference>
<dbReference type="SUPFAM" id="SSF55658">
    <property type="entry name" value="L9 N-domain-like"/>
    <property type="match status" value="1"/>
</dbReference>
<evidence type="ECO:0000313" key="11">
    <source>
        <dbReference type="Proteomes" id="UP000279470"/>
    </source>
</evidence>
<comment type="similarity">
    <text evidence="1 7">Belongs to the bacterial ribosomal protein bL9 family.</text>
</comment>
<feature type="region of interest" description="Disordered" evidence="8">
    <location>
        <begin position="167"/>
        <end position="197"/>
    </location>
</feature>
<sequence>MKVLLLEKIKKLGDIGDLITVKDGYARNYLLSRNKALRFTKENQEKFQVEREIIEKANAEKEKIAQNSFKKIDGKIITIIRQAADDGKLYGSVSNKDIAKNLDEKFQVKISVEDIVLINKIKEIGFHNFVVNLHSEVEAKLKIIVARSEEEAKSAIKNEKSEVKVKKDNLNELQDNKSQKGAEDKKDKIEDEKKNKV</sequence>
<evidence type="ECO:0000256" key="2">
    <source>
        <dbReference type="ARBA" id="ARBA00022730"/>
    </source>
</evidence>
<accession>A0A429XIU0</accession>
<dbReference type="InterPro" id="IPR020070">
    <property type="entry name" value="Ribosomal_bL9_N"/>
</dbReference>
<evidence type="ECO:0000256" key="8">
    <source>
        <dbReference type="SAM" id="MobiDB-lite"/>
    </source>
</evidence>
<dbReference type="InterPro" id="IPR000244">
    <property type="entry name" value="Ribosomal_bL9"/>
</dbReference>
<dbReference type="GO" id="GO:1990904">
    <property type="term" value="C:ribonucleoprotein complex"/>
    <property type="evidence" value="ECO:0007669"/>
    <property type="project" value="UniProtKB-KW"/>
</dbReference>
<comment type="caution">
    <text evidence="10">The sequence shown here is derived from an EMBL/GenBank/DDBJ whole genome shotgun (WGS) entry which is preliminary data.</text>
</comment>
<dbReference type="GO" id="GO:0003735">
    <property type="term" value="F:structural constituent of ribosome"/>
    <property type="evidence" value="ECO:0007669"/>
    <property type="project" value="InterPro"/>
</dbReference>
<organism evidence="10 11">
    <name type="scientific">Candidatus Aquarickettsia rohweri</name>
    <dbReference type="NCBI Taxonomy" id="2602574"/>
    <lineage>
        <taxon>Bacteria</taxon>
        <taxon>Pseudomonadati</taxon>
        <taxon>Pseudomonadota</taxon>
        <taxon>Alphaproteobacteria</taxon>
        <taxon>Rickettsiales</taxon>
        <taxon>Candidatus Midichloriaceae</taxon>
        <taxon>Candidatus Aquarickettsia</taxon>
    </lineage>
</organism>
<keyword evidence="2 7" id="KW-0699">rRNA-binding</keyword>
<dbReference type="InterPro" id="IPR020069">
    <property type="entry name" value="Ribosomal_bL9_C"/>
</dbReference>
<evidence type="ECO:0000256" key="5">
    <source>
        <dbReference type="ARBA" id="ARBA00023274"/>
    </source>
</evidence>
<dbReference type="OrthoDB" id="9788336at2"/>
<evidence type="ECO:0000256" key="1">
    <source>
        <dbReference type="ARBA" id="ARBA00010605"/>
    </source>
</evidence>
<proteinExistence type="inferred from homology"/>
<dbReference type="InterPro" id="IPR036935">
    <property type="entry name" value="Ribosomal_bL9_N_sf"/>
</dbReference>
<dbReference type="HAMAP" id="MF_00503">
    <property type="entry name" value="Ribosomal_bL9"/>
    <property type="match status" value="1"/>
</dbReference>
<keyword evidence="3 7" id="KW-0694">RNA-binding</keyword>
<dbReference type="NCBIfam" id="TIGR00158">
    <property type="entry name" value="L9"/>
    <property type="match status" value="1"/>
</dbReference>
<dbReference type="PROSITE" id="PS00651">
    <property type="entry name" value="RIBOSOMAL_L9"/>
    <property type="match status" value="1"/>
</dbReference>
<dbReference type="InterPro" id="IPR036791">
    <property type="entry name" value="Ribosomal_bL9_C_sf"/>
</dbReference>
<dbReference type="Pfam" id="PF03948">
    <property type="entry name" value="Ribosomal_L9_C"/>
    <property type="match status" value="1"/>
</dbReference>
<evidence type="ECO:0000256" key="7">
    <source>
        <dbReference type="HAMAP-Rule" id="MF_00503"/>
    </source>
</evidence>
<comment type="function">
    <text evidence="7">Binds to the 23S rRNA.</text>
</comment>
<keyword evidence="11" id="KW-1185">Reference proteome</keyword>
<dbReference type="EMBL" id="RXFM01000048">
    <property type="protein sequence ID" value="RST65818.1"/>
    <property type="molecule type" value="Genomic_DNA"/>
</dbReference>
<dbReference type="InterPro" id="IPR020594">
    <property type="entry name" value="Ribosomal_bL9_bac/chp"/>
</dbReference>
<evidence type="ECO:0000313" key="10">
    <source>
        <dbReference type="EMBL" id="RST65818.1"/>
    </source>
</evidence>
<dbReference type="Gene3D" id="3.40.5.10">
    <property type="entry name" value="Ribosomal protein L9, N-terminal domain"/>
    <property type="match status" value="1"/>
</dbReference>
<feature type="domain" description="Ribosomal protein L9" evidence="9">
    <location>
        <begin position="13"/>
        <end position="40"/>
    </location>
</feature>
<dbReference type="Gene3D" id="3.10.430.100">
    <property type="entry name" value="Ribosomal protein L9, C-terminal domain"/>
    <property type="match status" value="1"/>
</dbReference>
<evidence type="ECO:0000256" key="3">
    <source>
        <dbReference type="ARBA" id="ARBA00022884"/>
    </source>
</evidence>
<evidence type="ECO:0000256" key="4">
    <source>
        <dbReference type="ARBA" id="ARBA00022980"/>
    </source>
</evidence>
<evidence type="ECO:0000259" key="9">
    <source>
        <dbReference type="PROSITE" id="PS00651"/>
    </source>
</evidence>
<gene>
    <name evidence="7 10" type="primary">rplI</name>
    <name evidence="10" type="ORF">EIC27_03965</name>
</gene>
<keyword evidence="4 7" id="KW-0689">Ribosomal protein</keyword>
<dbReference type="AlphaFoldDB" id="A0A429XIU0"/>
<evidence type="ECO:0000256" key="6">
    <source>
        <dbReference type="ARBA" id="ARBA00035292"/>
    </source>
</evidence>
<name>A0A429XIU0_9RICK</name>
<reference evidence="11" key="1">
    <citation type="submission" date="2018-11" db="EMBL/GenBank/DDBJ databases">
        <title>Phylogenetic, genomic, and biogeographic characterization of a novel and ubiquitous marine invertebrate-associated Rickettsiales parasite, Candidatus Marinoinvertebrata rohwerii, gen. nov., sp. nov.</title>
        <authorList>
            <person name="Klinges J.G."/>
            <person name="Rosales S.M."/>
            <person name="Mcminds R."/>
            <person name="Shaver E.C."/>
            <person name="Shantz A."/>
            <person name="Peters E.C."/>
            <person name="Burkepile D.E."/>
            <person name="Silliman B.R."/>
            <person name="Vega Thurber R.L."/>
        </authorList>
    </citation>
    <scope>NUCLEOTIDE SEQUENCE [LARGE SCALE GENOMIC DNA]</scope>
    <source>
        <strain evidence="11">a_cerv_44</strain>
    </source>
</reference>
<dbReference type="RefSeq" id="WP_126044838.1">
    <property type="nucleotide sequence ID" value="NZ_RXFM01000048.1"/>
</dbReference>
<protein>
    <recommendedName>
        <fullName evidence="6 7">Large ribosomal subunit protein bL9</fullName>
    </recommendedName>
</protein>
<keyword evidence="5 7" id="KW-0687">Ribonucleoprotein</keyword>